<keyword evidence="8" id="KW-1015">Disulfide bond</keyword>
<dbReference type="PRINTS" id="PR00722">
    <property type="entry name" value="CHYMOTRYPSIN"/>
</dbReference>
<dbReference type="PANTHER" id="PTHR24276">
    <property type="entry name" value="POLYSERASE-RELATED"/>
    <property type="match status" value="1"/>
</dbReference>
<keyword evidence="6" id="KW-0720">Serine protease</keyword>
<dbReference type="AlphaFoldDB" id="Q16EN3"/>
<evidence type="ECO:0000256" key="5">
    <source>
        <dbReference type="ARBA" id="ARBA00022801"/>
    </source>
</evidence>
<feature type="domain" description="Peptidase S1" evidence="11">
    <location>
        <begin position="23"/>
        <end position="252"/>
    </location>
</feature>
<dbReference type="SMART" id="SM00020">
    <property type="entry name" value="Tryp_SPc"/>
    <property type="match status" value="1"/>
</dbReference>
<dbReference type="GO" id="GO:0016485">
    <property type="term" value="P:protein processing"/>
    <property type="evidence" value="ECO:0007669"/>
    <property type="project" value="UniProtKB-ARBA"/>
</dbReference>
<name>Q16EN3_AEDAE</name>
<evidence type="ECO:0000256" key="2">
    <source>
        <dbReference type="ARBA" id="ARBA00022525"/>
    </source>
</evidence>
<dbReference type="CDD" id="cd00190">
    <property type="entry name" value="Tryp_SPc"/>
    <property type="match status" value="1"/>
</dbReference>
<keyword evidence="10" id="KW-0732">Signal</keyword>
<evidence type="ECO:0000256" key="8">
    <source>
        <dbReference type="ARBA" id="ARBA00023157"/>
    </source>
</evidence>
<evidence type="ECO:0000256" key="9">
    <source>
        <dbReference type="ARBA" id="ARBA00024195"/>
    </source>
</evidence>
<accession>Q16EN3</accession>
<evidence type="ECO:0000313" key="12">
    <source>
        <dbReference type="EMBL" id="EAT32687.1"/>
    </source>
</evidence>
<evidence type="ECO:0000259" key="11">
    <source>
        <dbReference type="PROSITE" id="PS50240"/>
    </source>
</evidence>
<dbReference type="PROSITE" id="PS00135">
    <property type="entry name" value="TRYPSIN_SER"/>
    <property type="match status" value="1"/>
</dbReference>
<protein>
    <submittedName>
        <fullName evidence="12">AAEL015085-PA</fullName>
    </submittedName>
</protein>
<comment type="subcellular location">
    <subcellularLocation>
        <location evidence="1">Secreted</location>
    </subcellularLocation>
</comment>
<dbReference type="EMBL" id="CH478643">
    <property type="protein sequence ID" value="EAT32687.1"/>
    <property type="molecule type" value="Genomic_DNA"/>
</dbReference>
<dbReference type="GO" id="GO:0005576">
    <property type="term" value="C:extracellular region"/>
    <property type="evidence" value="ECO:0007669"/>
    <property type="project" value="UniProtKB-SubCell"/>
</dbReference>
<evidence type="ECO:0000313" key="13">
    <source>
        <dbReference type="Proteomes" id="UP000682892"/>
    </source>
</evidence>
<dbReference type="MEROPS" id="S01.B49"/>
<keyword evidence="2" id="KW-0964">Secreted</keyword>
<dbReference type="InterPro" id="IPR033116">
    <property type="entry name" value="TRYPSIN_SER"/>
</dbReference>
<dbReference type="PhylomeDB" id="Q16EN3"/>
<feature type="signal peptide" evidence="10">
    <location>
        <begin position="1"/>
        <end position="17"/>
    </location>
</feature>
<dbReference type="GO" id="GO:0007586">
    <property type="term" value="P:digestion"/>
    <property type="evidence" value="ECO:0007669"/>
    <property type="project" value="UniProtKB-KW"/>
</dbReference>
<keyword evidence="7" id="KW-0865">Zymogen</keyword>
<dbReference type="Gene3D" id="2.40.10.10">
    <property type="entry name" value="Trypsin-like serine proteases"/>
    <property type="match status" value="1"/>
</dbReference>
<dbReference type="eggNOG" id="KOG3627">
    <property type="taxonomic scope" value="Eukaryota"/>
</dbReference>
<dbReference type="SUPFAM" id="SSF50494">
    <property type="entry name" value="Trypsin-like serine proteases"/>
    <property type="match status" value="1"/>
</dbReference>
<dbReference type="VEuPathDB" id="VectorBase:AAEL008782"/>
<dbReference type="GO" id="GO:0004252">
    <property type="term" value="F:serine-type endopeptidase activity"/>
    <property type="evidence" value="ECO:0007669"/>
    <property type="project" value="InterPro"/>
</dbReference>
<evidence type="ECO:0000256" key="3">
    <source>
        <dbReference type="ARBA" id="ARBA00022670"/>
    </source>
</evidence>
<proteinExistence type="inferred from homology"/>
<dbReference type="InterPro" id="IPR001314">
    <property type="entry name" value="Peptidase_S1A"/>
</dbReference>
<dbReference type="Proteomes" id="UP000682892">
    <property type="component" value="Unassembled WGS sequence"/>
</dbReference>
<dbReference type="InterPro" id="IPR001254">
    <property type="entry name" value="Trypsin_dom"/>
</dbReference>
<keyword evidence="3" id="KW-0645">Protease</keyword>
<evidence type="ECO:0000256" key="10">
    <source>
        <dbReference type="SAM" id="SignalP"/>
    </source>
</evidence>
<dbReference type="InterPro" id="IPR043504">
    <property type="entry name" value="Peptidase_S1_PA_chymotrypsin"/>
</dbReference>
<reference evidence="12" key="3">
    <citation type="submission" date="2012-09" db="EMBL/GenBank/DDBJ databases">
        <authorList>
            <consortium name="VectorBase"/>
        </authorList>
    </citation>
    <scope>NUCLEOTIDE SEQUENCE</scope>
    <source>
        <strain evidence="12">Liverpool</strain>
    </source>
</reference>
<evidence type="ECO:0000256" key="6">
    <source>
        <dbReference type="ARBA" id="ARBA00022825"/>
    </source>
</evidence>
<keyword evidence="4" id="KW-0222">Digestion</keyword>
<feature type="chain" id="PRO_5014306953" evidence="10">
    <location>
        <begin position="18"/>
        <end position="264"/>
    </location>
</feature>
<sequence>MIIKLLSIVALVQELTAAPTEKIINGTDTTIEQYPFIFSLRSSSGSHSCGGSILTNYWMLCAAHCVNEYTTPILQSIQVGRTEITRPADSSVFDIDRVIIHPAYDPYNSYINDIAVFKLKRPLEFSDTVQPVQLPSPCFEVPESNPEVSLLGWGVTDAGVVATVLQKVDYYAVPNEECDRIHSNTIHSSHICAAYPGGGKGQCSGDSGGPLIHNGVQVGIVSWSIKPCTIAPYPGVLTKVSHFIDFIQQNTDVELSAHYNAKCV</sequence>
<dbReference type="OMA" id="CTERHGG"/>
<evidence type="ECO:0000256" key="4">
    <source>
        <dbReference type="ARBA" id="ARBA00022757"/>
    </source>
</evidence>
<dbReference type="InterPro" id="IPR009003">
    <property type="entry name" value="Peptidase_S1_PA"/>
</dbReference>
<evidence type="ECO:0000256" key="7">
    <source>
        <dbReference type="ARBA" id="ARBA00023145"/>
    </source>
</evidence>
<dbReference type="Pfam" id="PF00089">
    <property type="entry name" value="Trypsin"/>
    <property type="match status" value="1"/>
</dbReference>
<dbReference type="PANTHER" id="PTHR24276:SF98">
    <property type="entry name" value="FI18310P1-RELATED"/>
    <property type="match status" value="1"/>
</dbReference>
<evidence type="ECO:0000256" key="1">
    <source>
        <dbReference type="ARBA" id="ARBA00004613"/>
    </source>
</evidence>
<comment type="similarity">
    <text evidence="9">Belongs to the peptidase S1 family. CLIP subfamily.</text>
</comment>
<dbReference type="PROSITE" id="PS50240">
    <property type="entry name" value="TRYPSIN_DOM"/>
    <property type="match status" value="1"/>
</dbReference>
<dbReference type="InterPro" id="IPR050430">
    <property type="entry name" value="Peptidase_S1"/>
</dbReference>
<organism evidence="12 13">
    <name type="scientific">Aedes aegypti</name>
    <name type="common">Yellowfever mosquito</name>
    <name type="synonym">Culex aegypti</name>
    <dbReference type="NCBI Taxonomy" id="7159"/>
    <lineage>
        <taxon>Eukaryota</taxon>
        <taxon>Metazoa</taxon>
        <taxon>Ecdysozoa</taxon>
        <taxon>Arthropoda</taxon>
        <taxon>Hexapoda</taxon>
        <taxon>Insecta</taxon>
        <taxon>Pterygota</taxon>
        <taxon>Neoptera</taxon>
        <taxon>Endopterygota</taxon>
        <taxon>Diptera</taxon>
        <taxon>Nematocera</taxon>
        <taxon>Culicoidea</taxon>
        <taxon>Culicidae</taxon>
        <taxon>Culicinae</taxon>
        <taxon>Aedini</taxon>
        <taxon>Aedes</taxon>
        <taxon>Stegomyia</taxon>
    </lineage>
</organism>
<dbReference type="PaxDb" id="7159-AAEL015085-PA"/>
<dbReference type="HOGENOM" id="CLU_006842_1_1_1"/>
<reference evidence="12" key="1">
    <citation type="submission" date="2005-10" db="EMBL/GenBank/DDBJ databases">
        <authorList>
            <person name="Loftus B.J."/>
            <person name="Nene V.M."/>
            <person name="Hannick L.I."/>
            <person name="Bidwell S."/>
            <person name="Haas B."/>
            <person name="Amedeo P."/>
            <person name="Orvis J."/>
            <person name="Wortman J.R."/>
            <person name="White O.R."/>
            <person name="Salzberg S."/>
            <person name="Shumway M."/>
            <person name="Koo H."/>
            <person name="Zhao Y."/>
            <person name="Holmes M."/>
            <person name="Miller J."/>
            <person name="Schatz M."/>
            <person name="Pop M."/>
            <person name="Pai G."/>
            <person name="Utterback T."/>
            <person name="Rogers Y.-H."/>
            <person name="Kravitz S."/>
            <person name="Fraser C.M."/>
        </authorList>
    </citation>
    <scope>NUCLEOTIDE SEQUENCE</scope>
    <source>
        <strain evidence="12">Liverpool</strain>
    </source>
</reference>
<reference evidence="12" key="2">
    <citation type="journal article" date="2007" name="Science">
        <title>Genome sequence of Aedes aegypti, a major arbovirus vector.</title>
        <authorList>
            <person name="Nene V."/>
            <person name="Wortman J.R."/>
            <person name="Lawson D."/>
            <person name="Haas B."/>
            <person name="Kodira C."/>
            <person name="Tu Z.J."/>
            <person name="Loftus B."/>
            <person name="Xi Z."/>
            <person name="Megy K."/>
            <person name="Grabherr M."/>
            <person name="Ren Q."/>
            <person name="Zdobnov E.M."/>
            <person name="Lobo N.F."/>
            <person name="Campbell K.S."/>
            <person name="Brown S.E."/>
            <person name="Bonaldo M.F."/>
            <person name="Zhu J."/>
            <person name="Sinkins S.P."/>
            <person name="Hogenkamp D.G."/>
            <person name="Amedeo P."/>
            <person name="Arensburger P."/>
            <person name="Atkinson P.W."/>
            <person name="Bidwell S."/>
            <person name="Biedler J."/>
            <person name="Birney E."/>
            <person name="Bruggner R.V."/>
            <person name="Costas J."/>
            <person name="Coy M.R."/>
            <person name="Crabtree J."/>
            <person name="Crawford M."/>
            <person name="Debruyn B."/>
            <person name="Decaprio D."/>
            <person name="Eiglmeier K."/>
            <person name="Eisenstadt E."/>
            <person name="El-Dorry H."/>
            <person name="Gelbart W.M."/>
            <person name="Gomes S.L."/>
            <person name="Hammond M."/>
            <person name="Hannick L.I."/>
            <person name="Hogan J.R."/>
            <person name="Holmes M.H."/>
            <person name="Jaffe D."/>
            <person name="Johnston J.S."/>
            <person name="Kennedy R.C."/>
            <person name="Koo H."/>
            <person name="Kravitz S."/>
            <person name="Kriventseva E.V."/>
            <person name="Kulp D."/>
            <person name="Labutti K."/>
            <person name="Lee E."/>
            <person name="Li S."/>
            <person name="Lovin D.D."/>
            <person name="Mao C."/>
            <person name="Mauceli E."/>
            <person name="Menck C.F."/>
            <person name="Miller J.R."/>
            <person name="Montgomery P."/>
            <person name="Mori A."/>
            <person name="Nascimento A.L."/>
            <person name="Naveira H.F."/>
            <person name="Nusbaum C."/>
            <person name="O'leary S."/>
            <person name="Orvis J."/>
            <person name="Pertea M."/>
            <person name="Quesneville H."/>
            <person name="Reidenbach K.R."/>
            <person name="Rogers Y.H."/>
            <person name="Roth C.W."/>
            <person name="Schneider J.R."/>
            <person name="Schatz M."/>
            <person name="Shumway M."/>
            <person name="Stanke M."/>
            <person name="Stinson E.O."/>
            <person name="Tubio J.M."/>
            <person name="Vanzee J.P."/>
            <person name="Verjovski-Almeida S."/>
            <person name="Werner D."/>
            <person name="White O."/>
            <person name="Wyder S."/>
            <person name="Zeng Q."/>
            <person name="Zhao Q."/>
            <person name="Zhao Y."/>
            <person name="Hill C.A."/>
            <person name="Raikhel A.S."/>
            <person name="Soares M.B."/>
            <person name="Knudson D.L."/>
            <person name="Lee N.H."/>
            <person name="Galagan J."/>
            <person name="Salzberg S.L."/>
            <person name="Paulsen I.T."/>
            <person name="Dimopoulos G."/>
            <person name="Collins F.H."/>
            <person name="Birren B."/>
            <person name="Fraser-Liggett C.M."/>
            <person name="Severson D.W."/>
        </authorList>
    </citation>
    <scope>NUCLEOTIDE SEQUENCE [LARGE SCALE GENOMIC DNA]</scope>
    <source>
        <strain evidence="12">Liverpool</strain>
    </source>
</reference>
<keyword evidence="5" id="KW-0378">Hydrolase</keyword>
<dbReference type="FunFam" id="2.40.10.10:FF:000047">
    <property type="entry name" value="Trypsin eta"/>
    <property type="match status" value="1"/>
</dbReference>
<gene>
    <name evidence="12" type="ORF">AaeL_AAEL015085</name>
</gene>